<dbReference type="InterPro" id="IPR044672">
    <property type="entry name" value="MOCS2A"/>
</dbReference>
<dbReference type="RefSeq" id="WP_023786747.1">
    <property type="nucleotide sequence ID" value="NC_022997.1"/>
</dbReference>
<dbReference type="CDD" id="cd00754">
    <property type="entry name" value="Ubl_MoaD"/>
    <property type="match status" value="1"/>
</dbReference>
<evidence type="ECO:0000313" key="4">
    <source>
        <dbReference type="EMBL" id="AHB48158.1"/>
    </source>
</evidence>
<dbReference type="InterPro" id="IPR003749">
    <property type="entry name" value="ThiS/MoaD-like"/>
</dbReference>
<dbReference type="InterPro" id="IPR012675">
    <property type="entry name" value="Beta-grasp_dom_sf"/>
</dbReference>
<dbReference type="PATRIC" id="fig|1029756.8.peg.1418"/>
<protein>
    <recommendedName>
        <fullName evidence="3">Molybdopterin synthase sulfur carrier subunit</fullName>
    </recommendedName>
</protein>
<dbReference type="NCBIfam" id="TIGR01682">
    <property type="entry name" value="moaD"/>
    <property type="match status" value="1"/>
</dbReference>
<evidence type="ECO:0000313" key="5">
    <source>
        <dbReference type="Proteomes" id="UP000018542"/>
    </source>
</evidence>
<dbReference type="Gene3D" id="3.10.20.30">
    <property type="match status" value="1"/>
</dbReference>
<name>V5SCA5_9HYPH</name>
<dbReference type="InterPro" id="IPR016155">
    <property type="entry name" value="Mopterin_synth/thiamin_S_b"/>
</dbReference>
<dbReference type="HOGENOM" id="CLU_114601_4_0_5"/>
<evidence type="ECO:0000256" key="3">
    <source>
        <dbReference type="ARBA" id="ARBA00024247"/>
    </source>
</evidence>
<dbReference type="EMBL" id="CP006912">
    <property type="protein sequence ID" value="AHB48158.1"/>
    <property type="molecule type" value="Genomic_DNA"/>
</dbReference>
<dbReference type="GO" id="GO:0000166">
    <property type="term" value="F:nucleotide binding"/>
    <property type="evidence" value="ECO:0007669"/>
    <property type="project" value="UniProtKB-KW"/>
</dbReference>
<sequence length="98" mass="10511">MTSGGAIAAVAAEQRVTVRYFAWVRERVGRSEEQVTIPPSVATVGEFARWLATRGPEYAEAFKRADVVRAALDQVHVKPSAPLAGAREVAFFPPVTGG</sequence>
<keyword evidence="5" id="KW-1185">Reference proteome</keyword>
<dbReference type="PANTHER" id="PTHR33359:SF1">
    <property type="entry name" value="MOLYBDOPTERIN SYNTHASE SULFUR CARRIER SUBUNIT"/>
    <property type="match status" value="1"/>
</dbReference>
<dbReference type="STRING" id="1029756.W911_06770"/>
<comment type="similarity">
    <text evidence="2">Belongs to the MoaD family.</text>
</comment>
<evidence type="ECO:0000256" key="1">
    <source>
        <dbReference type="ARBA" id="ARBA00022741"/>
    </source>
</evidence>
<dbReference type="PANTHER" id="PTHR33359">
    <property type="entry name" value="MOLYBDOPTERIN SYNTHASE SULFUR CARRIER SUBUNIT"/>
    <property type="match status" value="1"/>
</dbReference>
<organism evidence="4 5">
    <name type="scientific">Hyphomicrobium nitrativorans NL23</name>
    <dbReference type="NCBI Taxonomy" id="1029756"/>
    <lineage>
        <taxon>Bacteria</taxon>
        <taxon>Pseudomonadati</taxon>
        <taxon>Pseudomonadota</taxon>
        <taxon>Alphaproteobacteria</taxon>
        <taxon>Hyphomicrobiales</taxon>
        <taxon>Hyphomicrobiaceae</taxon>
        <taxon>Hyphomicrobium</taxon>
    </lineage>
</organism>
<dbReference type="Pfam" id="PF02597">
    <property type="entry name" value="ThiS"/>
    <property type="match status" value="1"/>
</dbReference>
<keyword evidence="1" id="KW-0547">Nucleotide-binding</keyword>
<gene>
    <name evidence="4" type="ORF">W911_06770</name>
</gene>
<evidence type="ECO:0000256" key="2">
    <source>
        <dbReference type="ARBA" id="ARBA00024200"/>
    </source>
</evidence>
<dbReference type="GO" id="GO:1990133">
    <property type="term" value="C:molybdopterin adenylyltransferase complex"/>
    <property type="evidence" value="ECO:0007669"/>
    <property type="project" value="TreeGrafter"/>
</dbReference>
<proteinExistence type="inferred from homology"/>
<dbReference type="SUPFAM" id="SSF54285">
    <property type="entry name" value="MoaD/ThiS"/>
    <property type="match status" value="1"/>
</dbReference>
<dbReference type="AlphaFoldDB" id="V5SCA5"/>
<dbReference type="GO" id="GO:0006777">
    <property type="term" value="P:Mo-molybdopterin cofactor biosynthetic process"/>
    <property type="evidence" value="ECO:0007669"/>
    <property type="project" value="InterPro"/>
</dbReference>
<reference evidence="4 5" key="1">
    <citation type="journal article" date="2014" name="Genome Announc.">
        <title>Complete Genome Sequence of Hyphomicrobium nitrativorans Strain NL23, a Denitrifying Bacterium Isolated from Biofilm of a Methanol-Fed Denitrification System Treating Seawater at the Montreal Biodome.</title>
        <authorList>
            <person name="Martineau C."/>
            <person name="Villeneuve C."/>
            <person name="Mauffrey F."/>
            <person name="Villemur R."/>
        </authorList>
    </citation>
    <scope>NUCLEOTIDE SEQUENCE [LARGE SCALE GENOMIC DNA]</scope>
    <source>
        <strain evidence="4">NL23</strain>
    </source>
</reference>
<dbReference type="Proteomes" id="UP000018542">
    <property type="component" value="Chromosome"/>
</dbReference>
<accession>V5SCA5</accession>
<dbReference type="KEGG" id="hni:W911_06770"/>